<dbReference type="EMBL" id="KQ982409">
    <property type="protein sequence ID" value="KYQ56794.1"/>
    <property type="molecule type" value="Genomic_DNA"/>
</dbReference>
<dbReference type="InterPro" id="IPR022782">
    <property type="entry name" value="AIP3-like_C"/>
</dbReference>
<evidence type="ECO:0000256" key="2">
    <source>
        <dbReference type="SAM" id="Coils"/>
    </source>
</evidence>
<feature type="compositionally biased region" description="Basic and acidic residues" evidence="3">
    <location>
        <begin position="849"/>
        <end position="858"/>
    </location>
</feature>
<reference evidence="5 6" key="1">
    <citation type="submission" date="2015-09" db="EMBL/GenBank/DDBJ databases">
        <title>Trachymyrmex zeteki WGS genome.</title>
        <authorList>
            <person name="Nygaard S."/>
            <person name="Hu H."/>
            <person name="Boomsma J."/>
            <person name="Zhang G."/>
        </authorList>
    </citation>
    <scope>NUCLEOTIDE SEQUENCE [LARGE SCALE GENOMIC DNA]</scope>
    <source>
        <strain evidence="5">Tzet28-1</strain>
        <tissue evidence="5">Whole body</tissue>
    </source>
</reference>
<accession>A0A151X8Y6</accession>
<feature type="compositionally biased region" description="Low complexity" evidence="3">
    <location>
        <begin position="716"/>
        <end position="725"/>
    </location>
</feature>
<keyword evidence="6" id="KW-1185">Reference proteome</keyword>
<dbReference type="Gene3D" id="1.20.58.1540">
    <property type="entry name" value="Actin interacting protein 3, C-terminal domain"/>
    <property type="match status" value="1"/>
</dbReference>
<feature type="region of interest" description="Disordered" evidence="3">
    <location>
        <begin position="27"/>
        <end position="103"/>
    </location>
</feature>
<feature type="compositionally biased region" description="Polar residues" evidence="3">
    <location>
        <begin position="661"/>
        <end position="672"/>
    </location>
</feature>
<feature type="region of interest" description="Disordered" evidence="3">
    <location>
        <begin position="756"/>
        <end position="858"/>
    </location>
</feature>
<dbReference type="PANTHER" id="PTHR22741:SF10">
    <property type="entry name" value="COILED-COIL DOMAIN-CONTAINING PROTEIN CG32809"/>
    <property type="match status" value="1"/>
</dbReference>
<feature type="domain" description="Actin interacting protein 3-like C-terminal" evidence="4">
    <location>
        <begin position="355"/>
        <end position="583"/>
    </location>
</feature>
<feature type="compositionally biased region" description="Polar residues" evidence="3">
    <location>
        <begin position="66"/>
        <end position="84"/>
    </location>
</feature>
<dbReference type="InterPro" id="IPR051825">
    <property type="entry name" value="SRCIN1"/>
</dbReference>
<evidence type="ECO:0000256" key="3">
    <source>
        <dbReference type="SAM" id="MobiDB-lite"/>
    </source>
</evidence>
<dbReference type="Proteomes" id="UP000075809">
    <property type="component" value="Unassembled WGS sequence"/>
</dbReference>
<proteinExistence type="predicted"/>
<protein>
    <recommendedName>
        <fullName evidence="4">Actin interacting protein 3-like C-terminal domain-containing protein</fullName>
    </recommendedName>
</protein>
<evidence type="ECO:0000313" key="5">
    <source>
        <dbReference type="EMBL" id="KYQ56794.1"/>
    </source>
</evidence>
<feature type="region of interest" description="Disordered" evidence="3">
    <location>
        <begin position="196"/>
        <end position="230"/>
    </location>
</feature>
<feature type="compositionally biased region" description="Pro residues" evidence="3">
    <location>
        <begin position="202"/>
        <end position="224"/>
    </location>
</feature>
<evidence type="ECO:0000313" key="6">
    <source>
        <dbReference type="Proteomes" id="UP000075809"/>
    </source>
</evidence>
<feature type="region of interest" description="Disordered" evidence="3">
    <location>
        <begin position="130"/>
        <end position="164"/>
    </location>
</feature>
<feature type="region of interest" description="Disordered" evidence="3">
    <location>
        <begin position="1031"/>
        <end position="1052"/>
    </location>
</feature>
<evidence type="ECO:0000256" key="1">
    <source>
        <dbReference type="ARBA" id="ARBA00023054"/>
    </source>
</evidence>
<feature type="compositionally biased region" description="Low complexity" evidence="3">
    <location>
        <begin position="695"/>
        <end position="705"/>
    </location>
</feature>
<sequence length="1161" mass="125813">MIKTAALEIRAGKLTLTTALSLKTSCESDSRKTLTAKNSTSGSGYYVGGSSTLPRGGPLLRAYSPAASSVGPSATPTQPKTLTTPGVGGVPPAKPLRSYQCGKSPLGSLGGSARFSRDSSVSLYSIPDRLHGESGYMSSPERGGGVGSGSGRYPPGPYSAGSSYEDPYYSQYSGTVTPVIDEEASDTELLEESYSLYGVKPPGRPPSGPPRSPFPPGAPPPLPPGGQGYDATRIICHRIRVEHMERQLANLTGLVQKALTHAPHTSPSPREYLQVPPGRDPYARAAVSQPAVTDDSYLRTDVKPPKLGKDKSVSFEKSVSFSDEPPDMNSPKQHSPQHAADTKPTKPAIKSSTLPRMSSQERDRHKPTPPPKPAALVAGQYVYRDLALTPEMYNQLRGLQKKAKDLRQEVRNLRRMSQAQAHTVRETIKDTFITIRAMLLSGGDAVWTAGDTEKIRLSREEDLYKQEVIRLEKDLTELESTVEELRGNVINRKTRVNMSDVENMALILSKSSKTVADLKVRFPSLQEGMKGLLSSEMEKVVREEKFLKEEPERLESALRRCKKLTGTLVTLKRLASVQEQRLPNAASVDAEDTPYGWKWSTNFKEAIQTSHEQSRAPPVLGPTVDSTCLNEQATAPVPAERTVVGSGRAPNISDIGRKGSVDSSSGTLTAPSTVGLMGLPGMAPGGTLRRLHSYPSSSDTDTSPPIARLQALSLDQQVQQQQQTQPGMPVLPQNFLPGQKPPVPERNAELLQLATARRVPPPPPPRTSSRSPLASPTSPQLPPRNHPCNLQSGNATLRRPSRNNSLVGKEGVVGPHNSSSSQSSAVLSTSNSSSCESVNSQEGLQSKRGRQEQLEQRHQELLRKQKALQEQYARLQQLQRNAAGLTTVPPAPPDLLKKTGSESNLLAKMGLGLSAASSGSLTSLSIKPQISQEIMIDGNQAAKVEIINGQTIPTIGGTATTNGQISGTTSTTVVSNTTIGSATTVTTSTTTTSKVYETDILLPLKSRWRVNTAAGGVARLLPRGPWFSDNSPQTGCPLNETSKKKGTKHETVGEDWELRRPNWLADRKKREPKNGKNGRWRKITASGILNEDHVVVNVIFPDNEDFQDLLAKLTKAYMKGGDDVYIDVIPNELNYINFLLEADIIQYHPNDKTKIRMMELL</sequence>
<feature type="compositionally biased region" description="Low complexity" evidence="3">
    <location>
        <begin position="818"/>
        <end position="840"/>
    </location>
</feature>
<gene>
    <name evidence="5" type="ORF">ALC60_04394</name>
</gene>
<feature type="compositionally biased region" description="Low complexity" evidence="3">
    <location>
        <begin position="675"/>
        <end position="686"/>
    </location>
</feature>
<dbReference type="AlphaFoldDB" id="A0A151X8Y6"/>
<dbReference type="STRING" id="64791.A0A151X8Y6"/>
<feature type="region of interest" description="Disordered" evidence="3">
    <location>
        <begin position="261"/>
        <end position="375"/>
    </location>
</feature>
<feature type="compositionally biased region" description="Basic and acidic residues" evidence="3">
    <location>
        <begin position="296"/>
        <end position="314"/>
    </location>
</feature>
<feature type="region of interest" description="Disordered" evidence="3">
    <location>
        <begin position="643"/>
        <end position="744"/>
    </location>
</feature>
<dbReference type="PANTHER" id="PTHR22741">
    <property type="entry name" value="P140CAP/SNIP-RELATED"/>
    <property type="match status" value="1"/>
</dbReference>
<feature type="coiled-coil region" evidence="2">
    <location>
        <begin position="461"/>
        <end position="488"/>
    </location>
</feature>
<keyword evidence="1 2" id="KW-0175">Coiled coil</keyword>
<dbReference type="Pfam" id="PF03915">
    <property type="entry name" value="AIP3"/>
    <property type="match status" value="1"/>
</dbReference>
<feature type="compositionally biased region" description="Polar residues" evidence="3">
    <location>
        <begin position="1031"/>
        <end position="1040"/>
    </location>
</feature>
<name>A0A151X8Y6_9HYME</name>
<organism evidence="5 6">
    <name type="scientific">Mycetomoellerius zeteki</name>
    <dbReference type="NCBI Taxonomy" id="64791"/>
    <lineage>
        <taxon>Eukaryota</taxon>
        <taxon>Metazoa</taxon>
        <taxon>Ecdysozoa</taxon>
        <taxon>Arthropoda</taxon>
        <taxon>Hexapoda</taxon>
        <taxon>Insecta</taxon>
        <taxon>Pterygota</taxon>
        <taxon>Neoptera</taxon>
        <taxon>Endopterygota</taxon>
        <taxon>Hymenoptera</taxon>
        <taxon>Apocrita</taxon>
        <taxon>Aculeata</taxon>
        <taxon>Formicoidea</taxon>
        <taxon>Formicidae</taxon>
        <taxon>Myrmicinae</taxon>
        <taxon>Mycetomoellerius</taxon>
    </lineage>
</organism>
<feature type="compositionally biased region" description="Low complexity" evidence="3">
    <location>
        <begin position="767"/>
        <end position="778"/>
    </location>
</feature>
<dbReference type="GO" id="GO:0005737">
    <property type="term" value="C:cytoplasm"/>
    <property type="evidence" value="ECO:0007669"/>
    <property type="project" value="TreeGrafter"/>
</dbReference>
<evidence type="ECO:0000259" key="4">
    <source>
        <dbReference type="Pfam" id="PF03915"/>
    </source>
</evidence>
<feature type="compositionally biased region" description="Low complexity" evidence="3">
    <location>
        <begin position="39"/>
        <end position="52"/>
    </location>
</feature>